<keyword evidence="10 11" id="KW-0804">Transcription</keyword>
<keyword evidence="3 11" id="KW-0004">4Fe-4S</keyword>
<evidence type="ECO:0000256" key="9">
    <source>
        <dbReference type="ARBA" id="ARBA00023157"/>
    </source>
</evidence>
<dbReference type="AlphaFoldDB" id="S5DLM5"/>
<evidence type="ECO:0000256" key="5">
    <source>
        <dbReference type="ARBA" id="ARBA00023004"/>
    </source>
</evidence>
<dbReference type="GO" id="GO:0046872">
    <property type="term" value="F:metal ion binding"/>
    <property type="evidence" value="ECO:0007669"/>
    <property type="project" value="UniProtKB-KW"/>
</dbReference>
<comment type="PTM">
    <text evidence="11">The Fe-S cluster can be nitrosylated by nitric oxide (NO).</text>
</comment>
<keyword evidence="6 11" id="KW-0411">Iron-sulfur</keyword>
<keyword evidence="8 11" id="KW-0238">DNA-binding</keyword>
<keyword evidence="9 11" id="KW-1015">Disulfide bond</keyword>
<comment type="similarity">
    <text evidence="2 11">Belongs to the WhiB family.</text>
</comment>
<dbReference type="PROSITE" id="PS51674">
    <property type="entry name" value="4FE4S_WBL"/>
    <property type="match status" value="1"/>
</dbReference>
<evidence type="ECO:0000256" key="11">
    <source>
        <dbReference type="HAMAP-Rule" id="MF_01479"/>
    </source>
</evidence>
<dbReference type="GO" id="GO:0035731">
    <property type="term" value="F:dinitrosyl-iron complex binding"/>
    <property type="evidence" value="ECO:0007669"/>
    <property type="project" value="UniProtKB-UniRule"/>
</dbReference>
<evidence type="ECO:0000256" key="10">
    <source>
        <dbReference type="ARBA" id="ARBA00023163"/>
    </source>
</evidence>
<evidence type="ECO:0000256" key="4">
    <source>
        <dbReference type="ARBA" id="ARBA00022723"/>
    </source>
</evidence>
<gene>
    <name evidence="11" type="primary">whiB</name>
</gene>
<feature type="binding site" evidence="11">
    <location>
        <position position="46"/>
    </location>
    <ligand>
        <name>[4Fe-4S] cluster</name>
        <dbReference type="ChEBI" id="CHEBI:49883"/>
    </ligand>
</feature>
<evidence type="ECO:0000256" key="2">
    <source>
        <dbReference type="ARBA" id="ARBA00006597"/>
    </source>
</evidence>
<evidence type="ECO:0000259" key="12">
    <source>
        <dbReference type="PROSITE" id="PS51674"/>
    </source>
</evidence>
<dbReference type="InterPro" id="IPR003482">
    <property type="entry name" value="Whib"/>
</dbReference>
<dbReference type="InterPro" id="IPR034768">
    <property type="entry name" value="4FE4S_WBL"/>
</dbReference>
<feature type="domain" description="4Fe-4S Wbl-type" evidence="12">
    <location>
        <begin position="14"/>
        <end position="79"/>
    </location>
</feature>
<accession>S5DLM5</accession>
<comment type="cofactor">
    <cofactor evidence="11">
        <name>[4Fe-4S] cluster</name>
        <dbReference type="ChEBI" id="CHEBI:49883"/>
    </cofactor>
    <text evidence="11">Binds 1 [4Fe-4S] cluster per subunit. Following nitrosylation of the [4Fe-4S] cluster binds 1 [4Fe-8(NO)] cluster per subunit.</text>
</comment>
<reference evidence="13" key="1">
    <citation type="journal article" date="2013" name="Sci. Rep.">
        <title>Metagenomics uncovers a new group of low GC and ultra-small marine Actinobacteria.</title>
        <authorList>
            <person name="Ghai R."/>
            <person name="Mizuno C.M."/>
            <person name="Picazo A."/>
            <person name="Camacho A."/>
            <person name="Rodriguez-Valera F."/>
        </authorList>
    </citation>
    <scope>NUCLEOTIDE SEQUENCE</scope>
</reference>
<feature type="binding site" evidence="11">
    <location>
        <position position="49"/>
    </location>
    <ligand>
        <name>[4Fe-4S] cluster</name>
        <dbReference type="ChEBI" id="CHEBI:49883"/>
    </ligand>
</feature>
<comment type="subcellular location">
    <subcellularLocation>
        <location evidence="1 11">Cytoplasm</location>
    </subcellularLocation>
</comment>
<evidence type="ECO:0000256" key="7">
    <source>
        <dbReference type="ARBA" id="ARBA00023015"/>
    </source>
</evidence>
<evidence type="ECO:0000313" key="13">
    <source>
        <dbReference type="EMBL" id="AGQ19776.1"/>
    </source>
</evidence>
<dbReference type="GO" id="GO:0047134">
    <property type="term" value="F:protein-disulfide reductase [NAD(P)H] activity"/>
    <property type="evidence" value="ECO:0007669"/>
    <property type="project" value="TreeGrafter"/>
</dbReference>
<sequence length="84" mass="9748">MLQIKVSTWQYDALCRQHSSNLFFPPATFEKKEDREKRESKAKAVCSGCPVKIECLDEANEISEPFGVWGGMNEVERKRETVYF</sequence>
<dbReference type="PANTHER" id="PTHR38839">
    <property type="entry name" value="TRANSCRIPTIONAL REGULATOR WHID-RELATED"/>
    <property type="match status" value="1"/>
</dbReference>
<evidence type="ECO:0000256" key="8">
    <source>
        <dbReference type="ARBA" id="ARBA00023125"/>
    </source>
</evidence>
<dbReference type="GO" id="GO:0051539">
    <property type="term" value="F:4 iron, 4 sulfur cluster binding"/>
    <property type="evidence" value="ECO:0007669"/>
    <property type="project" value="UniProtKB-UniRule"/>
</dbReference>
<name>S5DLM5_9ACTN</name>
<dbReference type="GO" id="GO:0003677">
    <property type="term" value="F:DNA binding"/>
    <property type="evidence" value="ECO:0007669"/>
    <property type="project" value="UniProtKB-UniRule"/>
</dbReference>
<dbReference type="GO" id="GO:0045892">
    <property type="term" value="P:negative regulation of DNA-templated transcription"/>
    <property type="evidence" value="ECO:0007669"/>
    <property type="project" value="TreeGrafter"/>
</dbReference>
<proteinExistence type="inferred from homology"/>
<evidence type="ECO:0000256" key="1">
    <source>
        <dbReference type="ARBA" id="ARBA00004496"/>
    </source>
</evidence>
<comment type="function">
    <text evidence="11">Acts as a transcriptional regulator. Probably redox-responsive. The apo- but not holo-form probably binds DNA.</text>
</comment>
<dbReference type="GO" id="GO:0005737">
    <property type="term" value="C:cytoplasm"/>
    <property type="evidence" value="ECO:0007669"/>
    <property type="project" value="UniProtKB-SubCell"/>
</dbReference>
<dbReference type="EMBL" id="KC811142">
    <property type="protein sequence ID" value="AGQ19776.1"/>
    <property type="molecule type" value="Genomic_DNA"/>
</dbReference>
<evidence type="ECO:0000256" key="3">
    <source>
        <dbReference type="ARBA" id="ARBA00022485"/>
    </source>
</evidence>
<dbReference type="HAMAP" id="MF_01479">
    <property type="entry name" value="WhiB"/>
    <property type="match status" value="1"/>
</dbReference>
<organism evidence="13">
    <name type="scientific">Candidatus Actinomarina minuta</name>
    <dbReference type="NCBI Taxonomy" id="1389454"/>
    <lineage>
        <taxon>Bacteria</taxon>
        <taxon>Bacillati</taxon>
        <taxon>Actinomycetota</taxon>
        <taxon>Actinomycetes</taxon>
        <taxon>Candidatus Actinomarinidae</taxon>
        <taxon>Candidatus Actinomarinales</taxon>
        <taxon>Candidatus Actinomarineae</taxon>
        <taxon>Candidatus Actinomarinaceae</taxon>
        <taxon>Candidatus Actinomarina</taxon>
    </lineage>
</organism>
<protein>
    <recommendedName>
        <fullName evidence="11">Transcriptional regulator WhiB</fullName>
    </recommendedName>
</protein>
<dbReference type="GO" id="GO:0045454">
    <property type="term" value="P:cell redox homeostasis"/>
    <property type="evidence" value="ECO:0007669"/>
    <property type="project" value="TreeGrafter"/>
</dbReference>
<keyword evidence="5 11" id="KW-0408">Iron</keyword>
<keyword evidence="7 11" id="KW-0805">Transcription regulation</keyword>
<keyword evidence="11" id="KW-0963">Cytoplasm</keyword>
<comment type="PTM">
    <text evidence="11">Upon Fe-S cluster removal intramolecular disulfide bonds are formed.</text>
</comment>
<feature type="binding site" evidence="11">
    <location>
        <position position="15"/>
    </location>
    <ligand>
        <name>[4Fe-4S] cluster</name>
        <dbReference type="ChEBI" id="CHEBI:49883"/>
    </ligand>
</feature>
<evidence type="ECO:0000256" key="6">
    <source>
        <dbReference type="ARBA" id="ARBA00023014"/>
    </source>
</evidence>
<feature type="binding site" evidence="11">
    <location>
        <position position="55"/>
    </location>
    <ligand>
        <name>[4Fe-4S] cluster</name>
        <dbReference type="ChEBI" id="CHEBI:49883"/>
    </ligand>
</feature>
<keyword evidence="4 11" id="KW-0479">Metal-binding</keyword>
<dbReference type="Pfam" id="PF02467">
    <property type="entry name" value="Whib"/>
    <property type="match status" value="1"/>
</dbReference>